<dbReference type="AlphaFoldDB" id="A0A9P4KCK4"/>
<evidence type="ECO:0000313" key="2">
    <source>
        <dbReference type="EMBL" id="KAF2266206.1"/>
    </source>
</evidence>
<dbReference type="Proteomes" id="UP000800093">
    <property type="component" value="Unassembled WGS sequence"/>
</dbReference>
<feature type="region of interest" description="Disordered" evidence="1">
    <location>
        <begin position="76"/>
        <end position="119"/>
    </location>
</feature>
<name>A0A9P4KCK4_9PLEO</name>
<proteinExistence type="predicted"/>
<organism evidence="2 3">
    <name type="scientific">Lojkania enalia</name>
    <dbReference type="NCBI Taxonomy" id="147567"/>
    <lineage>
        <taxon>Eukaryota</taxon>
        <taxon>Fungi</taxon>
        <taxon>Dikarya</taxon>
        <taxon>Ascomycota</taxon>
        <taxon>Pezizomycotina</taxon>
        <taxon>Dothideomycetes</taxon>
        <taxon>Pleosporomycetidae</taxon>
        <taxon>Pleosporales</taxon>
        <taxon>Pleosporales incertae sedis</taxon>
        <taxon>Lojkania</taxon>
    </lineage>
</organism>
<protein>
    <submittedName>
        <fullName evidence="2">Uncharacterized protein</fullName>
    </submittedName>
</protein>
<dbReference type="EMBL" id="ML986600">
    <property type="protein sequence ID" value="KAF2266206.1"/>
    <property type="molecule type" value="Genomic_DNA"/>
</dbReference>
<gene>
    <name evidence="2" type="ORF">CC78DRAFT_531858</name>
</gene>
<evidence type="ECO:0000256" key="1">
    <source>
        <dbReference type="SAM" id="MobiDB-lite"/>
    </source>
</evidence>
<evidence type="ECO:0000313" key="3">
    <source>
        <dbReference type="Proteomes" id="UP000800093"/>
    </source>
</evidence>
<keyword evidence="3" id="KW-1185">Reference proteome</keyword>
<sequence length="119" mass="12985">MKLVPARQCQAMFQGWAASKPTPVHSSPLQRCPTRAVSGAAAVLARRSMFRSPRRLAICQAAVAARDWQLALGRKVSREAQQRADSMNRRGEYRDGRAPGDIVASGDGRRTKGNPGLEK</sequence>
<accession>A0A9P4KCK4</accession>
<reference evidence="3" key="1">
    <citation type="journal article" date="2020" name="Stud. Mycol.">
        <title>101 Dothideomycetes genomes: A test case for predicting lifestyles and emergence of pathogens.</title>
        <authorList>
            <person name="Haridas S."/>
            <person name="Albert R."/>
            <person name="Binder M."/>
            <person name="Bloem J."/>
            <person name="LaButti K."/>
            <person name="Salamov A."/>
            <person name="Andreopoulos B."/>
            <person name="Baker S."/>
            <person name="Barry K."/>
            <person name="Bills G."/>
            <person name="Bluhm B."/>
            <person name="Cannon C."/>
            <person name="Castanera R."/>
            <person name="Culley D."/>
            <person name="Daum C."/>
            <person name="Ezra D."/>
            <person name="Gonzalez J."/>
            <person name="Henrissat B."/>
            <person name="Kuo A."/>
            <person name="Liang C."/>
            <person name="Lipzen A."/>
            <person name="Lutzoni F."/>
            <person name="Magnuson J."/>
            <person name="Mondo S."/>
            <person name="Nolan M."/>
            <person name="Ohm R."/>
            <person name="Pangilinan J."/>
            <person name="Park H.-J."/>
            <person name="Ramirez L."/>
            <person name="Alfaro M."/>
            <person name="Sun H."/>
            <person name="Tritt A."/>
            <person name="Yoshinaga Y."/>
            <person name="Zwiers L.-H."/>
            <person name="Turgeon B."/>
            <person name="Goodwin S."/>
            <person name="Spatafora J."/>
            <person name="Crous P."/>
            <person name="Grigoriev I."/>
        </authorList>
    </citation>
    <scope>NUCLEOTIDE SEQUENCE [LARGE SCALE GENOMIC DNA]</scope>
    <source>
        <strain evidence="3">CBS 304.66</strain>
    </source>
</reference>
<feature type="compositionally biased region" description="Basic and acidic residues" evidence="1">
    <location>
        <begin position="76"/>
        <end position="98"/>
    </location>
</feature>
<comment type="caution">
    <text evidence="2">The sequence shown here is derived from an EMBL/GenBank/DDBJ whole genome shotgun (WGS) entry which is preliminary data.</text>
</comment>